<dbReference type="GeneID" id="95976765"/>
<dbReference type="RefSeq" id="XP_069198979.1">
    <property type="nucleotide sequence ID" value="XM_069342478.1"/>
</dbReference>
<evidence type="ECO:0008006" key="4">
    <source>
        <dbReference type="Google" id="ProtNLM"/>
    </source>
</evidence>
<accession>A0ABR3P955</accession>
<sequence>MSAPNPDNVAAGHKANIHNPNTSKESKEHSEQVLEAQFHTTGDGKDYSHVVGGLKAATHNPNVREEAKEHAQERLEELK</sequence>
<gene>
    <name evidence="2" type="ORF">AAFC00_003063</name>
</gene>
<dbReference type="Pfam" id="PF10346">
    <property type="entry name" value="Con-6"/>
    <property type="match status" value="2"/>
</dbReference>
<protein>
    <recommendedName>
        <fullName evidence="4">Conidiation-specific protein 6</fullName>
    </recommendedName>
</protein>
<evidence type="ECO:0000256" key="1">
    <source>
        <dbReference type="SAM" id="MobiDB-lite"/>
    </source>
</evidence>
<dbReference type="PANTHER" id="PTHR36576">
    <property type="entry name" value="UPF0654 PROTEIN C11D3.01C-RELATED"/>
    <property type="match status" value="1"/>
</dbReference>
<proteinExistence type="predicted"/>
<comment type="caution">
    <text evidence="2">The sequence shown here is derived from an EMBL/GenBank/DDBJ whole genome shotgun (WGS) entry which is preliminary data.</text>
</comment>
<reference evidence="2 3" key="1">
    <citation type="submission" date="2024-07" db="EMBL/GenBank/DDBJ databases">
        <title>Draft sequence of the Neodothiora populina.</title>
        <authorList>
            <person name="Drown D.D."/>
            <person name="Schuette U.S."/>
            <person name="Buechlein A.B."/>
            <person name="Rusch D.R."/>
            <person name="Winton L.W."/>
            <person name="Adams G.A."/>
        </authorList>
    </citation>
    <scope>NUCLEOTIDE SEQUENCE [LARGE SCALE GENOMIC DNA]</scope>
    <source>
        <strain evidence="2 3">CPC 39397</strain>
    </source>
</reference>
<dbReference type="InterPro" id="IPR052670">
    <property type="entry name" value="UPF0654_domain"/>
</dbReference>
<dbReference type="PANTHER" id="PTHR36576:SF1">
    <property type="entry name" value="UPF0654 PROTEIN C11D3.01C-RELATED"/>
    <property type="match status" value="1"/>
</dbReference>
<keyword evidence="3" id="KW-1185">Reference proteome</keyword>
<evidence type="ECO:0000313" key="2">
    <source>
        <dbReference type="EMBL" id="KAL1302703.1"/>
    </source>
</evidence>
<dbReference type="EMBL" id="JBFMKM010000012">
    <property type="protein sequence ID" value="KAL1302703.1"/>
    <property type="molecule type" value="Genomic_DNA"/>
</dbReference>
<evidence type="ECO:0000313" key="3">
    <source>
        <dbReference type="Proteomes" id="UP001562354"/>
    </source>
</evidence>
<feature type="region of interest" description="Disordered" evidence="1">
    <location>
        <begin position="1"/>
        <end position="79"/>
    </location>
</feature>
<name>A0ABR3P955_9PEZI</name>
<organism evidence="2 3">
    <name type="scientific">Neodothiora populina</name>
    <dbReference type="NCBI Taxonomy" id="2781224"/>
    <lineage>
        <taxon>Eukaryota</taxon>
        <taxon>Fungi</taxon>
        <taxon>Dikarya</taxon>
        <taxon>Ascomycota</taxon>
        <taxon>Pezizomycotina</taxon>
        <taxon>Dothideomycetes</taxon>
        <taxon>Dothideomycetidae</taxon>
        <taxon>Dothideales</taxon>
        <taxon>Dothioraceae</taxon>
        <taxon>Neodothiora</taxon>
    </lineage>
</organism>
<dbReference type="InterPro" id="IPR018824">
    <property type="entry name" value="Conidiation-specific_6"/>
</dbReference>
<dbReference type="Proteomes" id="UP001562354">
    <property type="component" value="Unassembled WGS sequence"/>
</dbReference>
<feature type="compositionally biased region" description="Basic and acidic residues" evidence="1">
    <location>
        <begin position="62"/>
        <end position="79"/>
    </location>
</feature>